<proteinExistence type="predicted"/>
<reference evidence="1 2" key="1">
    <citation type="submission" date="2019-08" db="EMBL/GenBank/DDBJ databases">
        <title>In-depth cultivation of the pig gut microbiome towards novel bacterial diversity and tailored functional studies.</title>
        <authorList>
            <person name="Wylensek D."/>
            <person name="Hitch T.C.A."/>
            <person name="Clavel T."/>
        </authorList>
    </citation>
    <scope>NUCLEOTIDE SEQUENCE [LARGE SCALE GENOMIC DNA]</scope>
    <source>
        <strain evidence="1 2">MUC/MUC-530-WT-4D</strain>
    </source>
</reference>
<dbReference type="EMBL" id="VUNI01000013">
    <property type="protein sequence ID" value="MST75050.1"/>
    <property type="molecule type" value="Genomic_DNA"/>
</dbReference>
<comment type="caution">
    <text evidence="1">The sequence shown here is derived from an EMBL/GenBank/DDBJ whole genome shotgun (WGS) entry which is preliminary data.</text>
</comment>
<evidence type="ECO:0008006" key="3">
    <source>
        <dbReference type="Google" id="ProtNLM"/>
    </source>
</evidence>
<evidence type="ECO:0000313" key="1">
    <source>
        <dbReference type="EMBL" id="MST75050.1"/>
    </source>
</evidence>
<dbReference type="SUPFAM" id="SSF52540">
    <property type="entry name" value="P-loop containing nucleoside triphosphate hydrolases"/>
    <property type="match status" value="2"/>
</dbReference>
<evidence type="ECO:0000313" key="2">
    <source>
        <dbReference type="Proteomes" id="UP000474024"/>
    </source>
</evidence>
<gene>
    <name evidence="1" type="ORF">FYJ75_08430</name>
</gene>
<dbReference type="RefSeq" id="WP_154430016.1">
    <property type="nucleotide sequence ID" value="NZ_VUNI01000013.1"/>
</dbReference>
<dbReference type="InterPro" id="IPR027417">
    <property type="entry name" value="P-loop_NTPase"/>
</dbReference>
<name>A0A6L5YRI4_9FIRM</name>
<dbReference type="AlphaFoldDB" id="A0A6L5YRI4"/>
<accession>A0A6L5YRI4</accession>
<protein>
    <recommendedName>
        <fullName evidence="3">Dynamin family protein</fullName>
    </recommendedName>
</protein>
<dbReference type="Proteomes" id="UP000474024">
    <property type="component" value="Unassembled WGS sequence"/>
</dbReference>
<organism evidence="1 2">
    <name type="scientific">Roseburia porci</name>
    <dbReference type="NCBI Taxonomy" id="2605790"/>
    <lineage>
        <taxon>Bacteria</taxon>
        <taxon>Bacillati</taxon>
        <taxon>Bacillota</taxon>
        <taxon>Clostridia</taxon>
        <taxon>Lachnospirales</taxon>
        <taxon>Lachnospiraceae</taxon>
        <taxon>Roseburia</taxon>
    </lineage>
</organism>
<keyword evidence="2" id="KW-1185">Reference proteome</keyword>
<sequence length="723" mass="83418">MKKQEIARLMPNEAHKRIKTAQSIVVIGPTSSGKSTLIYALVNYKLIKFILVGIGDKCQTTIIPCNFLFDERIEKNEYFSIQIKCKPFLTKLVHLNVIEMLAKQFVINGYDAEETLYAIDSGIFEEVLEPTEATYHLGKIAKDISLKQFKKVVHELLVHIQNAEDSFLNRVKEKKKEPDKRKVSIDEIRNIVMEDMWSELEPALLEPYQKWLDDIGECIRKRLCACMGHIEDIEKVYEYSVEENDVLEYGGEILRKLFDPYEPYSLIVEDMTMACRPRQELIDMFDKRIPLRFCLRDTMGLTQVRADNNSIKDALDIALNCSPDSILLLMNLEERDQVIIDCCEAINSKIGKAKKLDIPINVIFTKADRIIGNLINKAHRDTVELTQQDYDNNIVAAIRNMEEKIDGYLSYLEQDRATWLSIRYLEESIDPIQKALKILGDERVGKFQRIGLYSELNDILMDTQRRILPAGMNTPLFVTVKDTSLPAVDIVVSANAIQDEFNQIQQSLTSDKAIVNGYQITDTRRIHGRSVIRFYENLQIGLGYTTNAFVYGNFSINMKGMLKKVLKKSIPEFMSLYECEAVKTLADNMDEVELDRVIEELDANDKITELAFADINPAVFDGLPSKIRKLQKLHLIFRHYFATSEKYNMVIDKVAFNLSYGNTDIRNMVDTKFNEPFITYDQTIREMQKNFLKYYSSDKFEKLLSKELGNAMTELVNKMFITI</sequence>